<proteinExistence type="predicted"/>
<dbReference type="Proteomes" id="UP001057279">
    <property type="component" value="Linkage Group LG03"/>
</dbReference>
<keyword evidence="2" id="KW-1185">Reference proteome</keyword>
<gene>
    <name evidence="1" type="ORF">MJG53_005334</name>
</gene>
<evidence type="ECO:0000313" key="2">
    <source>
        <dbReference type="Proteomes" id="UP001057279"/>
    </source>
</evidence>
<organism evidence="1 2">
    <name type="scientific">Ovis ammon polii x Ovis aries</name>
    <dbReference type="NCBI Taxonomy" id="2918886"/>
    <lineage>
        <taxon>Eukaryota</taxon>
        <taxon>Metazoa</taxon>
        <taxon>Chordata</taxon>
        <taxon>Craniata</taxon>
        <taxon>Vertebrata</taxon>
        <taxon>Euteleostomi</taxon>
        <taxon>Mammalia</taxon>
        <taxon>Eutheria</taxon>
        <taxon>Laurasiatheria</taxon>
        <taxon>Artiodactyla</taxon>
        <taxon>Ruminantia</taxon>
        <taxon>Pecora</taxon>
        <taxon>Bovidae</taxon>
        <taxon>Caprinae</taxon>
        <taxon>Ovis</taxon>
    </lineage>
</organism>
<dbReference type="EMBL" id="CM043028">
    <property type="protein sequence ID" value="KAI4587547.1"/>
    <property type="molecule type" value="Genomic_DNA"/>
</dbReference>
<protein>
    <submittedName>
        <fullName evidence="1">Uncharacterized protein</fullName>
    </submittedName>
</protein>
<sequence>MLSSEMLALRKKLINPSPTFGSAPKLFDQEKYGLGSENTSGLSPTESSSAVVILKSNLERKGVETPQVTAIGYQSLKLDFNFLLGKFHMYIALAFISAMMLLSLCKFMHTLREQPSTDSKVYRSPPSGFCPLKSELKLYFDIETDHCTGWRVMSGSQQGAFSPSIIGKTSQSSHPMLSSLHMKESPCILNVNTKSLRSMHPRN</sequence>
<name>A0ACB9VCN6_9CETA</name>
<evidence type="ECO:0000313" key="1">
    <source>
        <dbReference type="EMBL" id="KAI4587547.1"/>
    </source>
</evidence>
<reference evidence="1" key="1">
    <citation type="submission" date="2022-03" db="EMBL/GenBank/DDBJ databases">
        <title>Genomic analyses of argali, domestic sheep and their hybrids provide insights into chromosomal evolution, heterosis and genetic basis of agronomic traits.</title>
        <authorList>
            <person name="Li M."/>
        </authorList>
    </citation>
    <scope>NUCLEOTIDE SEQUENCE</scope>
    <source>
        <strain evidence="1">F1 hybrid</strain>
    </source>
</reference>
<comment type="caution">
    <text evidence="1">The sequence shown here is derived from an EMBL/GenBank/DDBJ whole genome shotgun (WGS) entry which is preliminary data.</text>
</comment>
<accession>A0ACB9VCN6</accession>